<proteinExistence type="predicted"/>
<accession>A0A8S1JD29</accession>
<dbReference type="AlphaFoldDB" id="A0A8S1JD29"/>
<evidence type="ECO:0000313" key="1">
    <source>
        <dbReference type="EMBL" id="CAD7701529.1"/>
    </source>
</evidence>
<organism evidence="1 2">
    <name type="scientific">Ostreobium quekettii</name>
    <dbReference type="NCBI Taxonomy" id="121088"/>
    <lineage>
        <taxon>Eukaryota</taxon>
        <taxon>Viridiplantae</taxon>
        <taxon>Chlorophyta</taxon>
        <taxon>core chlorophytes</taxon>
        <taxon>Ulvophyceae</taxon>
        <taxon>TCBD clade</taxon>
        <taxon>Bryopsidales</taxon>
        <taxon>Ostreobineae</taxon>
        <taxon>Ostreobiaceae</taxon>
        <taxon>Ostreobium</taxon>
    </lineage>
</organism>
<protein>
    <submittedName>
        <fullName evidence="1">Uncharacterized protein</fullName>
    </submittedName>
</protein>
<dbReference type="EMBL" id="CAJHUC010001561">
    <property type="protein sequence ID" value="CAD7701529.1"/>
    <property type="molecule type" value="Genomic_DNA"/>
</dbReference>
<comment type="caution">
    <text evidence="1">The sequence shown here is derived from an EMBL/GenBank/DDBJ whole genome shotgun (WGS) entry which is preliminary data.</text>
</comment>
<keyword evidence="2" id="KW-1185">Reference proteome</keyword>
<reference evidence="1" key="1">
    <citation type="submission" date="2020-12" db="EMBL/GenBank/DDBJ databases">
        <authorList>
            <person name="Iha C."/>
        </authorList>
    </citation>
    <scope>NUCLEOTIDE SEQUENCE</scope>
</reference>
<gene>
    <name evidence="1" type="ORF">OSTQU699_LOCUS6887</name>
</gene>
<dbReference type="Proteomes" id="UP000708148">
    <property type="component" value="Unassembled WGS sequence"/>
</dbReference>
<evidence type="ECO:0000313" key="2">
    <source>
        <dbReference type="Proteomes" id="UP000708148"/>
    </source>
</evidence>
<name>A0A8S1JD29_9CHLO</name>
<sequence length="231" mass="25296">MSGRWGRAPVDKRLEVFGSQCQGAAQVGRAARWSGSWPASALDGTPVGGAGLDLGQPSGGFRRPLHNMAAWPRDEWLSSANVREGHPMCNPTEIIKGMNDWPLEPDQHVLQFKDNLHTARHLAFNRELVGCMGAVNAAHGSEIFQSDAAPTKTRVTRLHVDVNSFQRQPKVDSFHPFGFLATRDNFGTQQDDMLPNSMPVVNRICGPGNGCPEQGLTKTHVFKNGAQRHLN</sequence>